<dbReference type="AlphaFoldDB" id="A0A1I0C8G8"/>
<dbReference type="PANTHER" id="PTHR11533">
    <property type="entry name" value="PROTEASE M1 ZINC METALLOPROTEASE"/>
    <property type="match status" value="1"/>
</dbReference>
<evidence type="ECO:0000313" key="4">
    <source>
        <dbReference type="Proteomes" id="UP000183339"/>
    </source>
</evidence>
<dbReference type="GO" id="GO:0043171">
    <property type="term" value="P:peptide catabolic process"/>
    <property type="evidence" value="ECO:0007669"/>
    <property type="project" value="TreeGrafter"/>
</dbReference>
<keyword evidence="1" id="KW-0472">Membrane</keyword>
<keyword evidence="1" id="KW-1133">Transmembrane helix</keyword>
<sequence>MKGMRNSCIPDSGKAARTVSYVSLLYGSLLIVCITAILFFPAAFAAEAAESGSAQEVSRIDSPVHYDIRVHIDPLERTLKGRSVITANTREELTLVIGRRFEVLKARVDDEPIGPSATVGAMRAWRIPGEEKLPRRIEIEWRGELSPLDTSLDHRQTLGQNEPVSGESGTFLPDSSGWYPYLAGELASYDLSMEFPAGQRGVVAGRLAEESESPQGFRARFEFPAPTGGIDLMGGPYIVETRTSRSAGGKPIVLRTYFHREVADLAGEYLDSVKEYIDLYESWIGAYPFTEFSIVSSPTPTGFGMPTLTYLGLEVLRLPFIRATSLGHEVLHNWWGNGVYPDYAKGNWSEGLTTFMADYAYKERESDAAAREMRQGWLRDFAALSPSQYAPLRSFTSRTHGASQIVGYNKAAMVFLMLRDLLGRETFDRALQTFWREQRFRVASWEDLQRAFETASGRNLHVFFDQWLTRPGAPVVRLTKAVRMKAEGGSHHVSVTLEQPAPAYRLRVPIAVRIQQGEKIHTVDFENTQQVFSIETDVTPLEVILDPDLRLFRHLMPQEATPILRQVMVNKTTVTVLLPESGPARDAAEILATKLQHRAPKLIPGTDNMPATPTLVIGLQDQVDAWLARHELHRPEDMKGKGSAQAWTTRLSDGTTLAVVSARDIESLTALTRPLPHYGRQSYVVFEGAKAVNRGTWPTRPQAVKLD</sequence>
<protein>
    <recommendedName>
        <fullName evidence="2">Peptidase M1 membrane alanine aminopeptidase domain-containing protein</fullName>
    </recommendedName>
</protein>
<accession>A0A1I0C8G8</accession>
<organism evidence="3 4">
    <name type="scientific">Nitrosospira multiformis</name>
    <dbReference type="NCBI Taxonomy" id="1231"/>
    <lineage>
        <taxon>Bacteria</taxon>
        <taxon>Pseudomonadati</taxon>
        <taxon>Pseudomonadota</taxon>
        <taxon>Betaproteobacteria</taxon>
        <taxon>Nitrosomonadales</taxon>
        <taxon>Nitrosomonadaceae</taxon>
        <taxon>Nitrosospira</taxon>
    </lineage>
</organism>
<dbReference type="InterPro" id="IPR014782">
    <property type="entry name" value="Peptidase_M1_dom"/>
</dbReference>
<feature type="transmembrane region" description="Helical" evidence="1">
    <location>
        <begin position="21"/>
        <end position="44"/>
    </location>
</feature>
<dbReference type="GO" id="GO:0042277">
    <property type="term" value="F:peptide binding"/>
    <property type="evidence" value="ECO:0007669"/>
    <property type="project" value="TreeGrafter"/>
</dbReference>
<dbReference type="InterPro" id="IPR050344">
    <property type="entry name" value="Peptidase_M1_aminopeptidases"/>
</dbReference>
<dbReference type="GO" id="GO:0016020">
    <property type="term" value="C:membrane"/>
    <property type="evidence" value="ECO:0007669"/>
    <property type="project" value="TreeGrafter"/>
</dbReference>
<gene>
    <name evidence="3" type="ORF">SAMN05216412_103327</name>
</gene>
<dbReference type="PANTHER" id="PTHR11533:SF174">
    <property type="entry name" value="PUROMYCIN-SENSITIVE AMINOPEPTIDASE-RELATED"/>
    <property type="match status" value="1"/>
</dbReference>
<dbReference type="GO" id="GO:0005737">
    <property type="term" value="C:cytoplasm"/>
    <property type="evidence" value="ECO:0007669"/>
    <property type="project" value="TreeGrafter"/>
</dbReference>
<dbReference type="GO" id="GO:0008270">
    <property type="term" value="F:zinc ion binding"/>
    <property type="evidence" value="ECO:0007669"/>
    <property type="project" value="InterPro"/>
</dbReference>
<dbReference type="RefSeq" id="WP_074706458.1">
    <property type="nucleotide sequence ID" value="NZ_FOHI01000003.1"/>
</dbReference>
<dbReference type="GO" id="GO:0005615">
    <property type="term" value="C:extracellular space"/>
    <property type="evidence" value="ECO:0007669"/>
    <property type="project" value="TreeGrafter"/>
</dbReference>
<dbReference type="Pfam" id="PF01433">
    <property type="entry name" value="Peptidase_M1"/>
    <property type="match status" value="1"/>
</dbReference>
<dbReference type="SUPFAM" id="SSF55486">
    <property type="entry name" value="Metalloproteases ('zincins'), catalytic domain"/>
    <property type="match status" value="1"/>
</dbReference>
<reference evidence="3 4" key="1">
    <citation type="submission" date="2016-10" db="EMBL/GenBank/DDBJ databases">
        <authorList>
            <person name="de Groot N.N."/>
        </authorList>
    </citation>
    <scope>NUCLEOTIDE SEQUENCE [LARGE SCALE GENOMIC DNA]</scope>
    <source>
        <strain evidence="3 4">Nl7</strain>
    </source>
</reference>
<dbReference type="GO" id="GO:0070006">
    <property type="term" value="F:metalloaminopeptidase activity"/>
    <property type="evidence" value="ECO:0007669"/>
    <property type="project" value="TreeGrafter"/>
</dbReference>
<dbReference type="Proteomes" id="UP000183339">
    <property type="component" value="Unassembled WGS sequence"/>
</dbReference>
<dbReference type="InterPro" id="IPR027268">
    <property type="entry name" value="Peptidase_M4/M1_CTD_sf"/>
</dbReference>
<dbReference type="Gene3D" id="1.10.390.10">
    <property type="entry name" value="Neutral Protease Domain 2"/>
    <property type="match status" value="1"/>
</dbReference>
<evidence type="ECO:0000259" key="2">
    <source>
        <dbReference type="Pfam" id="PF01433"/>
    </source>
</evidence>
<feature type="domain" description="Peptidase M1 membrane alanine aminopeptidase" evidence="2">
    <location>
        <begin position="327"/>
        <end position="467"/>
    </location>
</feature>
<proteinExistence type="predicted"/>
<evidence type="ECO:0000256" key="1">
    <source>
        <dbReference type="SAM" id="Phobius"/>
    </source>
</evidence>
<keyword evidence="1" id="KW-0812">Transmembrane</keyword>
<name>A0A1I0C8G8_9PROT</name>
<evidence type="ECO:0000313" key="3">
    <source>
        <dbReference type="EMBL" id="SET15685.1"/>
    </source>
</evidence>
<dbReference type="OrthoDB" id="9762302at2"/>
<dbReference type="EMBL" id="FOHI01000003">
    <property type="protein sequence ID" value="SET15685.1"/>
    <property type="molecule type" value="Genomic_DNA"/>
</dbReference>